<dbReference type="Proteomes" id="UP001058184">
    <property type="component" value="Chromosome"/>
</dbReference>
<name>A0ABY5WZ80_LEICA</name>
<reference evidence="2" key="1">
    <citation type="submission" date="2021-08" db="EMBL/GenBank/DDBJ databases">
        <authorList>
            <person name="Nwanade C."/>
            <person name="Wang M."/>
            <person name="Masoudi A."/>
            <person name="Yu Z."/>
            <person name="Liu J."/>
        </authorList>
    </citation>
    <scope>NUCLEOTIDE SEQUENCE</scope>
    <source>
        <strain evidence="2">S141</strain>
    </source>
</reference>
<feature type="signal peptide" evidence="1">
    <location>
        <begin position="1"/>
        <end position="21"/>
    </location>
</feature>
<dbReference type="EMBL" id="CP081078">
    <property type="protein sequence ID" value="UWQ59423.1"/>
    <property type="molecule type" value="Genomic_DNA"/>
</dbReference>
<proteinExistence type="predicted"/>
<keyword evidence="1" id="KW-0732">Signal</keyword>
<protein>
    <recommendedName>
        <fullName evidence="4">AMIN domain-containing protein</fullName>
    </recommendedName>
</protein>
<gene>
    <name evidence="2" type="ORF">K3722_04675</name>
</gene>
<accession>A0ABY5WZ80</accession>
<feature type="chain" id="PRO_5045818481" description="AMIN domain-containing protein" evidence="1">
    <location>
        <begin position="22"/>
        <end position="411"/>
    </location>
</feature>
<dbReference type="RefSeq" id="WP_260003331.1">
    <property type="nucleotide sequence ID" value="NZ_CP081078.1"/>
</dbReference>
<evidence type="ECO:0000256" key="1">
    <source>
        <dbReference type="SAM" id="SignalP"/>
    </source>
</evidence>
<organism evidence="2 3">
    <name type="scientific">Leisingera caerulea</name>
    <name type="common">Phaeobacter caeruleus</name>
    <dbReference type="NCBI Taxonomy" id="506591"/>
    <lineage>
        <taxon>Bacteria</taxon>
        <taxon>Pseudomonadati</taxon>
        <taxon>Pseudomonadota</taxon>
        <taxon>Alphaproteobacteria</taxon>
        <taxon>Rhodobacterales</taxon>
        <taxon>Roseobacteraceae</taxon>
        <taxon>Leisingera</taxon>
    </lineage>
</organism>
<evidence type="ECO:0000313" key="3">
    <source>
        <dbReference type="Proteomes" id="UP001058184"/>
    </source>
</evidence>
<sequence length="411" mass="46308">MMPKALILIFIFICFPSLAVAERANLSIQTYGLNPDSDWRFDVKIIAGANQLERPAEYTQQPTNFQLRPTRSGVQVRLSNVFFPNASSASLISLVAYQADQSGKRTIELFFPVHKIDVRVTNGANVTFDKVTMTGTTNSSLAARRSFPLKGSDGQSVRISNRNLVTALNAVREIARRPELNSTVWGEIFLAIQTNTSLIAQRNDVLRKIVDILNEYKEVNETDAFARFYLLFLRKMVLEELGETIRLNDTALINDYFRDEVSALALSNPKVAYAEMNEMLSAFEKAKNYERCIRVAQAFQEGIKLSVISDPDWWFSQSSRILAAEIYNGLIGGTRCAQLSYVEADDKGSRSDAEGGAKYTVNTMLFGSDYATSFVEMVAAFKEKQILSMRHEEIEKYNFFYNQETKKALGL</sequence>
<evidence type="ECO:0000313" key="2">
    <source>
        <dbReference type="EMBL" id="UWQ59423.1"/>
    </source>
</evidence>
<evidence type="ECO:0008006" key="4">
    <source>
        <dbReference type="Google" id="ProtNLM"/>
    </source>
</evidence>
<keyword evidence="3" id="KW-1185">Reference proteome</keyword>